<accession>A4BDA3</accession>
<proteinExistence type="predicted"/>
<dbReference type="InterPro" id="IPR047773">
    <property type="entry name" value="YHYH_dom_bact"/>
</dbReference>
<keyword evidence="3" id="KW-1185">Reference proteome</keyword>
<feature type="signal peptide" evidence="1">
    <location>
        <begin position="1"/>
        <end position="20"/>
    </location>
</feature>
<dbReference type="OrthoDB" id="5366081at2"/>
<protein>
    <recommendedName>
        <fullName evidence="4">Outer membrane protein beta-barrel domain-containing protein</fullName>
    </recommendedName>
</protein>
<evidence type="ECO:0000256" key="1">
    <source>
        <dbReference type="SAM" id="SignalP"/>
    </source>
</evidence>
<sequence length="204" mass="22373">MKKPALFFGCLLLSTVSAWASPGAVDRYGCHRDPSTGDRHCHGSPEEAKRTHVLMGVISTTDAWFYDDGPANVFSGIGAQLEVGREHIAGYGAYHYEWHLTGSSDFSVRGWDIGLKAGPDIAKLGLHPFVLAGYYNFTFEVPGQLLPYSGLQYGAGLIWNHPSSAMELKLVYRDPADVEANWQLLGYSGVTATLNAQVGYHFRF</sequence>
<dbReference type="NCBIfam" id="NF033223">
    <property type="entry name" value="YHYH_alt"/>
    <property type="match status" value="1"/>
</dbReference>
<dbReference type="HOGENOM" id="CLU_1271429_0_0_6"/>
<evidence type="ECO:0008006" key="4">
    <source>
        <dbReference type="Google" id="ProtNLM"/>
    </source>
</evidence>
<dbReference type="STRING" id="314283.MED297_05844"/>
<feature type="chain" id="PRO_5002665210" description="Outer membrane protein beta-barrel domain-containing protein" evidence="1">
    <location>
        <begin position="21"/>
        <end position="204"/>
    </location>
</feature>
<dbReference type="EMBL" id="AAOE01000007">
    <property type="protein sequence ID" value="EAR09847.1"/>
    <property type="molecule type" value="Genomic_DNA"/>
</dbReference>
<dbReference type="SUPFAM" id="SSF111364">
    <property type="entry name" value="Tsx-like channel"/>
    <property type="match status" value="1"/>
</dbReference>
<reference evidence="2 3" key="1">
    <citation type="submission" date="2006-02" db="EMBL/GenBank/DDBJ databases">
        <authorList>
            <person name="Pinhassi J."/>
            <person name="Pedros-Alio C."/>
            <person name="Ferriera S."/>
            <person name="Johnson J."/>
            <person name="Kravitz S."/>
            <person name="Halpern A."/>
            <person name="Remington K."/>
            <person name="Beeson K."/>
            <person name="Tran B."/>
            <person name="Rogers Y.-H."/>
            <person name="Friedman R."/>
            <person name="Venter J.C."/>
        </authorList>
    </citation>
    <scope>NUCLEOTIDE SEQUENCE [LARGE SCALE GENOMIC DNA]</scope>
    <source>
        <strain evidence="2 3">MED297</strain>
    </source>
</reference>
<name>A4BDA3_9GAMM</name>
<dbReference type="AlphaFoldDB" id="A4BDA3"/>
<evidence type="ECO:0000313" key="3">
    <source>
        <dbReference type="Proteomes" id="UP000005953"/>
    </source>
</evidence>
<dbReference type="Proteomes" id="UP000005953">
    <property type="component" value="Unassembled WGS sequence"/>
</dbReference>
<comment type="caution">
    <text evidence="2">The sequence shown here is derived from an EMBL/GenBank/DDBJ whole genome shotgun (WGS) entry which is preliminary data.</text>
</comment>
<gene>
    <name evidence="2" type="ORF">MED297_05844</name>
</gene>
<keyword evidence="1" id="KW-0732">Signal</keyword>
<dbReference type="RefSeq" id="WP_008048342.1">
    <property type="nucleotide sequence ID" value="NZ_CH724155.1"/>
</dbReference>
<dbReference type="InterPro" id="IPR036777">
    <property type="entry name" value="Channel_Tsx-like_sf"/>
</dbReference>
<evidence type="ECO:0000313" key="2">
    <source>
        <dbReference type="EMBL" id="EAR09847.1"/>
    </source>
</evidence>
<dbReference type="GO" id="GO:0009279">
    <property type="term" value="C:cell outer membrane"/>
    <property type="evidence" value="ECO:0007669"/>
    <property type="project" value="InterPro"/>
</dbReference>
<organism evidence="2 3">
    <name type="scientific">Reinekea blandensis MED297</name>
    <dbReference type="NCBI Taxonomy" id="314283"/>
    <lineage>
        <taxon>Bacteria</taxon>
        <taxon>Pseudomonadati</taxon>
        <taxon>Pseudomonadota</taxon>
        <taxon>Gammaproteobacteria</taxon>
        <taxon>Oceanospirillales</taxon>
        <taxon>Saccharospirillaceae</taxon>
        <taxon>Reinekea</taxon>
    </lineage>
</organism>